<gene>
    <name evidence="2" type="ORF">KJB30_17135</name>
</gene>
<feature type="domain" description="HDOD" evidence="1">
    <location>
        <begin position="20"/>
        <end position="214"/>
    </location>
</feature>
<name>A0ABS5UCU2_9BACT</name>
<sequence length="299" mass="33352">MEKAAMMVKARRLVRNVSDLPTIPAMVSRMIALLDSNEADPDEIANLMLSEPVLAARIIRIVNSPLYRSSSEITSVRRALLYMGFRSMREIIMTSYFVNAFQGKPQAFAAKIFWTHSFSVGAIAQRIAAMVNYPDLEKAGLVAIVHDIGKVFMGHYLLDDYARMLADITETNCSTYQAELDHFGTTHCEVGLCLAQSWNFPPVYCDIISHHHSCQMATEDPLLAAIVSVADFACLQHAGNGIAQPGPLSTSENHAWHVISQQPVKLPEQDFYKFIESLDTTFVEIDREVRHVLISMMGS</sequence>
<dbReference type="RefSeq" id="WP_214301595.1">
    <property type="nucleotide sequence ID" value="NZ_JAHDYS010000023.1"/>
</dbReference>
<reference evidence="2 3" key="1">
    <citation type="submission" date="2021-05" db="EMBL/GenBank/DDBJ databases">
        <title>The draft genome of Geobacter chapellei DSM 13688.</title>
        <authorList>
            <person name="Xu Z."/>
            <person name="Masuda Y."/>
            <person name="Itoh H."/>
            <person name="Senoo K."/>
        </authorList>
    </citation>
    <scope>NUCLEOTIDE SEQUENCE [LARGE SCALE GENOMIC DNA]</scope>
    <source>
        <strain evidence="2 3">DSM 13688</strain>
    </source>
</reference>
<dbReference type="InterPro" id="IPR003607">
    <property type="entry name" value="HD/PDEase_dom"/>
</dbReference>
<evidence type="ECO:0000313" key="2">
    <source>
        <dbReference type="EMBL" id="MBT1073511.1"/>
    </source>
</evidence>
<dbReference type="InterPro" id="IPR006675">
    <property type="entry name" value="HDIG_dom"/>
</dbReference>
<dbReference type="InterPro" id="IPR052340">
    <property type="entry name" value="RNase_Y/CdgJ"/>
</dbReference>
<dbReference type="CDD" id="cd00077">
    <property type="entry name" value="HDc"/>
    <property type="match status" value="1"/>
</dbReference>
<dbReference type="PROSITE" id="PS51833">
    <property type="entry name" value="HDOD"/>
    <property type="match status" value="1"/>
</dbReference>
<keyword evidence="3" id="KW-1185">Reference proteome</keyword>
<dbReference type="Pfam" id="PF08668">
    <property type="entry name" value="HDOD"/>
    <property type="match status" value="1"/>
</dbReference>
<dbReference type="Proteomes" id="UP000784128">
    <property type="component" value="Unassembled WGS sequence"/>
</dbReference>
<dbReference type="PANTHER" id="PTHR33525:SF3">
    <property type="entry name" value="RIBONUCLEASE Y"/>
    <property type="match status" value="1"/>
</dbReference>
<dbReference type="EMBL" id="JAHDYS010000023">
    <property type="protein sequence ID" value="MBT1073511.1"/>
    <property type="molecule type" value="Genomic_DNA"/>
</dbReference>
<proteinExistence type="predicted"/>
<dbReference type="NCBIfam" id="TIGR00277">
    <property type="entry name" value="HDIG"/>
    <property type="match status" value="1"/>
</dbReference>
<dbReference type="SUPFAM" id="SSF109604">
    <property type="entry name" value="HD-domain/PDEase-like"/>
    <property type="match status" value="1"/>
</dbReference>
<dbReference type="PANTHER" id="PTHR33525">
    <property type="match status" value="1"/>
</dbReference>
<comment type="caution">
    <text evidence="2">The sequence shown here is derived from an EMBL/GenBank/DDBJ whole genome shotgun (WGS) entry which is preliminary data.</text>
</comment>
<dbReference type="InterPro" id="IPR013976">
    <property type="entry name" value="HDOD"/>
</dbReference>
<protein>
    <submittedName>
        <fullName evidence="2">HDOD domain-containing protein</fullName>
    </submittedName>
</protein>
<accession>A0ABS5UCU2</accession>
<evidence type="ECO:0000313" key="3">
    <source>
        <dbReference type="Proteomes" id="UP000784128"/>
    </source>
</evidence>
<organism evidence="2 3">
    <name type="scientific">Pelotalea chapellei</name>
    <dbReference type="NCBI Taxonomy" id="44671"/>
    <lineage>
        <taxon>Bacteria</taxon>
        <taxon>Pseudomonadati</taxon>
        <taxon>Thermodesulfobacteriota</taxon>
        <taxon>Desulfuromonadia</taxon>
        <taxon>Geobacterales</taxon>
        <taxon>Geobacteraceae</taxon>
        <taxon>Pelotalea</taxon>
    </lineage>
</organism>
<evidence type="ECO:0000259" key="1">
    <source>
        <dbReference type="PROSITE" id="PS51833"/>
    </source>
</evidence>
<dbReference type="Gene3D" id="1.10.3210.10">
    <property type="entry name" value="Hypothetical protein af1432"/>
    <property type="match status" value="1"/>
</dbReference>